<feature type="compositionally biased region" description="Pro residues" evidence="5">
    <location>
        <begin position="242"/>
        <end position="251"/>
    </location>
</feature>
<feature type="compositionally biased region" description="Low complexity" evidence="5">
    <location>
        <begin position="74"/>
        <end position="92"/>
    </location>
</feature>
<dbReference type="EMBL" id="OY660878">
    <property type="protein sequence ID" value="CAJ1073380.1"/>
    <property type="molecule type" value="Genomic_DNA"/>
</dbReference>
<organism evidence="7 8">
    <name type="scientific">Xyrichtys novacula</name>
    <name type="common">Pearly razorfish</name>
    <name type="synonym">Hemipteronotus novacula</name>
    <dbReference type="NCBI Taxonomy" id="13765"/>
    <lineage>
        <taxon>Eukaryota</taxon>
        <taxon>Metazoa</taxon>
        <taxon>Chordata</taxon>
        <taxon>Craniata</taxon>
        <taxon>Vertebrata</taxon>
        <taxon>Euteleostomi</taxon>
        <taxon>Actinopterygii</taxon>
        <taxon>Neopterygii</taxon>
        <taxon>Teleostei</taxon>
        <taxon>Neoteleostei</taxon>
        <taxon>Acanthomorphata</taxon>
        <taxon>Eupercaria</taxon>
        <taxon>Labriformes</taxon>
        <taxon>Labridae</taxon>
        <taxon>Xyrichtys</taxon>
    </lineage>
</organism>
<feature type="coiled-coil region" evidence="4">
    <location>
        <begin position="514"/>
        <end position="678"/>
    </location>
</feature>
<gene>
    <name evidence="7" type="ORF">XNOV1_A030287</name>
</gene>
<accession>A0AAV1GJI0</accession>
<comment type="subcellular location">
    <subcellularLocation>
        <location evidence="1">Cytoplasm</location>
        <location evidence="1">Cytoskeleton</location>
        <location evidence="1">Spindle</location>
    </subcellularLocation>
</comment>
<dbReference type="Gene3D" id="3.40.50.12700">
    <property type="match status" value="1"/>
</dbReference>
<dbReference type="Gene3D" id="3.40.50.12690">
    <property type="match status" value="1"/>
</dbReference>
<evidence type="ECO:0000256" key="4">
    <source>
        <dbReference type="SAM" id="Coils"/>
    </source>
</evidence>
<evidence type="ECO:0000313" key="7">
    <source>
        <dbReference type="EMBL" id="CAJ1073380.1"/>
    </source>
</evidence>
<dbReference type="PANTHER" id="PTHR48125">
    <property type="entry name" value="LP07818P1"/>
    <property type="match status" value="1"/>
</dbReference>
<evidence type="ECO:0000256" key="5">
    <source>
        <dbReference type="SAM" id="MobiDB-lite"/>
    </source>
</evidence>
<feature type="compositionally biased region" description="Pro residues" evidence="5">
    <location>
        <begin position="168"/>
        <end position="177"/>
    </location>
</feature>
<dbReference type="Proteomes" id="UP001178508">
    <property type="component" value="Chromosome 15"/>
</dbReference>
<feature type="domain" description="Hyaluronan-mediated motility receptor C-terminal" evidence="6">
    <location>
        <begin position="826"/>
        <end position="917"/>
    </location>
</feature>
<dbReference type="SUPFAM" id="SSF52266">
    <property type="entry name" value="SGNH hydrolase"/>
    <property type="match status" value="1"/>
</dbReference>
<dbReference type="CDD" id="cd00229">
    <property type="entry name" value="SGNH_hydrolase"/>
    <property type="match status" value="1"/>
</dbReference>
<feature type="region of interest" description="Disordered" evidence="5">
    <location>
        <begin position="65"/>
        <end position="143"/>
    </location>
</feature>
<dbReference type="PANTHER" id="PTHR48125:SF12">
    <property type="entry name" value="AT HOOK TRANSCRIPTION FACTOR FAMILY-RELATED"/>
    <property type="match status" value="1"/>
</dbReference>
<dbReference type="GO" id="GO:0005819">
    <property type="term" value="C:spindle"/>
    <property type="evidence" value="ECO:0007669"/>
    <property type="project" value="UniProtKB-SubCell"/>
</dbReference>
<feature type="coiled-coil region" evidence="4">
    <location>
        <begin position="791"/>
        <end position="921"/>
    </location>
</feature>
<keyword evidence="8" id="KW-1185">Reference proteome</keyword>
<proteinExistence type="predicted"/>
<evidence type="ECO:0000313" key="8">
    <source>
        <dbReference type="Proteomes" id="UP001178508"/>
    </source>
</evidence>
<keyword evidence="4" id="KW-0175">Coiled coil</keyword>
<sequence>METLTSSHECNSCLKKSKTIAELERRISSLHWIRNEESLLDSMLTLGAGLPVNPAELDSTIPAAAAPQAPPAPASAAAASGSPPSTAEAPAEPAHPQPGEPWLTQGARPKRVPAPALDFTPHPRFNIRSSTPRSTAAAKRRTSLKPLKSHFDLQLSSRYDVLSVADFPPLPGRPDPGPADVGRSAASPPSSAGNEEVNGGMHTGPRRPPPPPRHAYSPTRCKPFREPLRRHSAGNRGSPAPTCAPPPPPRPRPLFPPTTAIIGDSIVRHVRFFNAVTHCFPGATVPTLLHKLPELLGSLPSSITRLVLHLGFNDTSSRQSEVTKDYFKKLFKVLTDCGKSVFISGPLPSFDRGMGRFSRLLSLNTWLHSACPCGFRFIDNFNLFWNRSPFYRADGVHPSRLGSRVLGDNIRHAVHHYRRHQPPYRPPPVLHHTTATSPPISSSACIQSVSPTPHLQFTPISCIPVRISHRAHRTFPSRTINLTPVTLAPISPLPEDERTLGTNTNMAVLNSSKVVEFEQNLNSAGKTIKSLEQEIRQSKDMVLDLMNQTRDLRCEQNQKDQSITQLSEDIREITAKYDAACLEIDETRDQHSNMQTEINDLKEMLDRSDASNRIEVEVLQEEVVYATEEVERLTKVLDEQNLLLQASQEQTAQKDILIQNLQQKVQEQQEAVERTLRNGSFKSPIERSVTAKSLPQTPCTPMSFNRDLTEVLESQERELENQRSSMMTMEVLLNELNAERTAKNEEIQRLKTQLTEKEMTQMEIQALIDQLYTQQSQDGKNNSDELHEAIKQSMRKELQILVEEKSKLEQKLADTLKKMQAQESLLAQSQSCVQELTSELRNRCFELRELNQRVLDEEKLLQENEVLRKQNVQLSEENGKLVGHKNHKQRIEYLVKLKKENTKLQEENEKLRTEIALIRDNMGCLEMT</sequence>
<dbReference type="Pfam" id="PF15908">
    <property type="entry name" value="HMMR_C"/>
    <property type="match status" value="1"/>
</dbReference>
<feature type="region of interest" description="Disordered" evidence="5">
    <location>
        <begin position="167"/>
        <end position="251"/>
    </location>
</feature>
<keyword evidence="2" id="KW-0963">Cytoplasm</keyword>
<evidence type="ECO:0000259" key="6">
    <source>
        <dbReference type="Pfam" id="PF15908"/>
    </source>
</evidence>
<keyword evidence="3" id="KW-0206">Cytoskeleton</keyword>
<dbReference type="AlphaFoldDB" id="A0AAV1GJI0"/>
<protein>
    <submittedName>
        <fullName evidence="7">LOW QUALITY PROTEIN: kinesin-like protein KIF15</fullName>
    </submittedName>
</protein>
<evidence type="ECO:0000256" key="2">
    <source>
        <dbReference type="ARBA" id="ARBA00022490"/>
    </source>
</evidence>
<feature type="coiled-coil region" evidence="4">
    <location>
        <begin position="705"/>
        <end position="760"/>
    </location>
</feature>
<name>A0AAV1GJI0_XYRNO</name>
<evidence type="ECO:0000256" key="1">
    <source>
        <dbReference type="ARBA" id="ARBA00004186"/>
    </source>
</evidence>
<dbReference type="InterPro" id="IPR031794">
    <property type="entry name" value="HMMR_C"/>
</dbReference>
<evidence type="ECO:0000256" key="3">
    <source>
        <dbReference type="ARBA" id="ARBA00023212"/>
    </source>
</evidence>
<reference evidence="7" key="1">
    <citation type="submission" date="2023-08" db="EMBL/GenBank/DDBJ databases">
        <authorList>
            <person name="Alioto T."/>
            <person name="Alioto T."/>
            <person name="Gomez Garrido J."/>
        </authorList>
    </citation>
    <scope>NUCLEOTIDE SEQUENCE</scope>
</reference>